<evidence type="ECO:0000313" key="4">
    <source>
        <dbReference type="Proteomes" id="UP001283361"/>
    </source>
</evidence>
<feature type="transmembrane region" description="Helical" evidence="2">
    <location>
        <begin position="79"/>
        <end position="97"/>
    </location>
</feature>
<dbReference type="AlphaFoldDB" id="A0AAE1D1R5"/>
<name>A0AAE1D1R5_9GAST</name>
<proteinExistence type="predicted"/>
<comment type="caution">
    <text evidence="3">The sequence shown here is derived from an EMBL/GenBank/DDBJ whole genome shotgun (WGS) entry which is preliminary data.</text>
</comment>
<organism evidence="3 4">
    <name type="scientific">Elysia crispata</name>
    <name type="common">lettuce slug</name>
    <dbReference type="NCBI Taxonomy" id="231223"/>
    <lineage>
        <taxon>Eukaryota</taxon>
        <taxon>Metazoa</taxon>
        <taxon>Spiralia</taxon>
        <taxon>Lophotrochozoa</taxon>
        <taxon>Mollusca</taxon>
        <taxon>Gastropoda</taxon>
        <taxon>Heterobranchia</taxon>
        <taxon>Euthyneura</taxon>
        <taxon>Panpulmonata</taxon>
        <taxon>Sacoglossa</taxon>
        <taxon>Placobranchoidea</taxon>
        <taxon>Plakobranchidae</taxon>
        <taxon>Elysia</taxon>
    </lineage>
</organism>
<keyword evidence="2" id="KW-1133">Transmembrane helix</keyword>
<sequence>MGRQDTVSLILVGASVAIIVIVALVEHVSGTKCFKNEAIGDREGNVYHCDEGDLTRCCVEHNAPTCCQSTSSKNLEEQLQLWGTVAAMILAIALIFVCCKNDISCCNSDTSLKERFTNLFNRNKAEHLVNEDDEVARSKGTFFENPAVGNIPYNRPPAGYSFQSSKVLDPYNFPPLPPMTPDPDDLHRSSYA</sequence>
<evidence type="ECO:0000256" key="1">
    <source>
        <dbReference type="SAM" id="MobiDB-lite"/>
    </source>
</evidence>
<feature type="region of interest" description="Disordered" evidence="1">
    <location>
        <begin position="173"/>
        <end position="192"/>
    </location>
</feature>
<evidence type="ECO:0000256" key="2">
    <source>
        <dbReference type="SAM" id="Phobius"/>
    </source>
</evidence>
<keyword evidence="4" id="KW-1185">Reference proteome</keyword>
<dbReference type="Proteomes" id="UP001283361">
    <property type="component" value="Unassembled WGS sequence"/>
</dbReference>
<dbReference type="EMBL" id="JAWDGP010005868">
    <property type="protein sequence ID" value="KAK3750597.1"/>
    <property type="molecule type" value="Genomic_DNA"/>
</dbReference>
<feature type="transmembrane region" description="Helical" evidence="2">
    <location>
        <begin position="6"/>
        <end position="25"/>
    </location>
</feature>
<keyword evidence="2" id="KW-0812">Transmembrane</keyword>
<evidence type="ECO:0000313" key="3">
    <source>
        <dbReference type="EMBL" id="KAK3750597.1"/>
    </source>
</evidence>
<protein>
    <submittedName>
        <fullName evidence="3">Uncharacterized protein</fullName>
    </submittedName>
</protein>
<reference evidence="3" key="1">
    <citation type="journal article" date="2023" name="G3 (Bethesda)">
        <title>A reference genome for the long-term kleptoplast-retaining sea slug Elysia crispata morphotype clarki.</title>
        <authorList>
            <person name="Eastman K.E."/>
            <person name="Pendleton A.L."/>
            <person name="Shaikh M.A."/>
            <person name="Suttiyut T."/>
            <person name="Ogas R."/>
            <person name="Tomko P."/>
            <person name="Gavelis G."/>
            <person name="Widhalm J.R."/>
            <person name="Wisecaver J.H."/>
        </authorList>
    </citation>
    <scope>NUCLEOTIDE SEQUENCE</scope>
    <source>
        <strain evidence="3">ECLA1</strain>
    </source>
</reference>
<keyword evidence="2" id="KW-0472">Membrane</keyword>
<gene>
    <name evidence="3" type="ORF">RRG08_007106</name>
</gene>
<accession>A0AAE1D1R5</accession>